<dbReference type="InterPro" id="IPR000551">
    <property type="entry name" value="MerR-type_HTH_dom"/>
</dbReference>
<dbReference type="CDD" id="cd01106">
    <property type="entry name" value="HTH_TipAL-Mta"/>
    <property type="match status" value="1"/>
</dbReference>
<dbReference type="Gene3D" id="1.10.1660.10">
    <property type="match status" value="1"/>
</dbReference>
<dbReference type="SMART" id="SM00422">
    <property type="entry name" value="HTH_MERR"/>
    <property type="match status" value="1"/>
</dbReference>
<dbReference type="AlphaFoldDB" id="A0A0D1BSZ9"/>
<gene>
    <name evidence="6" type="ORF">N495_04645</name>
</gene>
<evidence type="ECO:0000313" key="7">
    <source>
        <dbReference type="Proteomes" id="UP000032250"/>
    </source>
</evidence>
<keyword evidence="2" id="KW-0238">DNA-binding</keyword>
<dbReference type="RefSeq" id="WP_003489170.1">
    <property type="nucleotide sequence ID" value="NZ_JXSU01000007.1"/>
</dbReference>
<dbReference type="InterPro" id="IPR009061">
    <property type="entry name" value="DNA-bd_dom_put_sf"/>
</dbReference>
<dbReference type="SUPFAM" id="SSF89082">
    <property type="entry name" value="Antibiotic binding domain of TipA-like multidrug resistance regulators"/>
    <property type="match status" value="1"/>
</dbReference>
<dbReference type="GO" id="GO:0003677">
    <property type="term" value="F:DNA binding"/>
    <property type="evidence" value="ECO:0007669"/>
    <property type="project" value="UniProtKB-KW"/>
</dbReference>
<dbReference type="PRINTS" id="PR00040">
    <property type="entry name" value="HTHMERR"/>
</dbReference>
<dbReference type="OrthoDB" id="9814833at2"/>
<proteinExistence type="predicted"/>
<keyword evidence="4" id="KW-0804">Transcription</keyword>
<dbReference type="SUPFAM" id="SSF46955">
    <property type="entry name" value="Putative DNA-binding domain"/>
    <property type="match status" value="1"/>
</dbReference>
<evidence type="ECO:0000256" key="4">
    <source>
        <dbReference type="ARBA" id="ARBA00023163"/>
    </source>
</evidence>
<dbReference type="PROSITE" id="PS50937">
    <property type="entry name" value="HTH_MERR_2"/>
    <property type="match status" value="1"/>
</dbReference>
<dbReference type="GO" id="GO:0003700">
    <property type="term" value="F:DNA-binding transcription factor activity"/>
    <property type="evidence" value="ECO:0007669"/>
    <property type="project" value="InterPro"/>
</dbReference>
<dbReference type="EMBL" id="JXSU01000007">
    <property type="protein sequence ID" value="KIS22897.1"/>
    <property type="molecule type" value="Genomic_DNA"/>
</dbReference>
<name>A0A0D1BSZ9_CLOBO</name>
<dbReference type="HOGENOM" id="CLU_060077_0_6_9"/>
<evidence type="ECO:0000256" key="3">
    <source>
        <dbReference type="ARBA" id="ARBA00023159"/>
    </source>
</evidence>
<dbReference type="InterPro" id="IPR036244">
    <property type="entry name" value="TipA-like_antibiotic-bd"/>
</dbReference>
<reference evidence="6 7" key="1">
    <citation type="submission" date="2014-06" db="EMBL/GenBank/DDBJ databases">
        <title>Genome characterization of distinct group I Clostridium botulinum lineages.</title>
        <authorList>
            <person name="Giordani F."/>
            <person name="Anselmo A."/>
            <person name="Fillo S."/>
            <person name="Palozzi A.M."/>
            <person name="Fortunato A."/>
            <person name="Gentile B."/>
            <person name="Ciammaruconi A."/>
            <person name="Anniballi F."/>
            <person name="De Medici D."/>
            <person name="Lista F."/>
        </authorList>
    </citation>
    <scope>NUCLEOTIDE SEQUENCE [LARGE SCALE GENOMIC DNA]</scope>
    <source>
        <strain evidence="6 7">B2 450</strain>
    </source>
</reference>
<keyword evidence="3" id="KW-0010">Activator</keyword>
<evidence type="ECO:0000313" key="6">
    <source>
        <dbReference type="EMBL" id="KIS22897.1"/>
    </source>
</evidence>
<organism evidence="6 7">
    <name type="scientific">Clostridium botulinum B2 450</name>
    <dbReference type="NCBI Taxonomy" id="1379739"/>
    <lineage>
        <taxon>Bacteria</taxon>
        <taxon>Bacillati</taxon>
        <taxon>Bacillota</taxon>
        <taxon>Clostridia</taxon>
        <taxon>Eubacteriales</taxon>
        <taxon>Clostridiaceae</taxon>
        <taxon>Clostridium</taxon>
    </lineage>
</organism>
<dbReference type="Gene3D" id="1.10.490.50">
    <property type="entry name" value="Antibiotic binding domain of TipA-like multidrug resistance regulators"/>
    <property type="match status" value="1"/>
</dbReference>
<evidence type="ECO:0000256" key="1">
    <source>
        <dbReference type="ARBA" id="ARBA00023015"/>
    </source>
</evidence>
<dbReference type="PATRIC" id="fig|1379739.3.peg.1253"/>
<dbReference type="Proteomes" id="UP000032250">
    <property type="component" value="Unassembled WGS sequence"/>
</dbReference>
<dbReference type="PANTHER" id="PTHR30204:SF90">
    <property type="entry name" value="HTH-TYPE TRANSCRIPTIONAL ACTIVATOR MTA"/>
    <property type="match status" value="1"/>
</dbReference>
<dbReference type="InterPro" id="IPR047057">
    <property type="entry name" value="MerR_fam"/>
</dbReference>
<dbReference type="InterPro" id="IPR012925">
    <property type="entry name" value="TipAS_dom"/>
</dbReference>
<dbReference type="Pfam" id="PF07739">
    <property type="entry name" value="TipAS"/>
    <property type="match status" value="1"/>
</dbReference>
<dbReference type="PANTHER" id="PTHR30204">
    <property type="entry name" value="REDOX-CYCLING DRUG-SENSING TRANSCRIPTIONAL ACTIVATOR SOXR"/>
    <property type="match status" value="1"/>
</dbReference>
<accession>A0A0D1BSZ9</accession>
<feature type="domain" description="HTH merR-type" evidence="5">
    <location>
        <begin position="2"/>
        <end position="71"/>
    </location>
</feature>
<evidence type="ECO:0000256" key="2">
    <source>
        <dbReference type="ARBA" id="ARBA00023125"/>
    </source>
</evidence>
<keyword evidence="1" id="KW-0805">Transcription regulation</keyword>
<comment type="caution">
    <text evidence="6">The sequence shown here is derived from an EMBL/GenBank/DDBJ whole genome shotgun (WGS) entry which is preliminary data.</text>
</comment>
<sequence length="255" mass="30253">MHYKVKEVADMAGISVRMLHHYDKIGLLKPESINTAGYRLYSDENLDRLQQILFFKELNFHLQEIKIILDSPNFNRKEALKTHRQLLLEKKIRLEKIIQSVDKTIDCIEGGIKMDKKEVLGAFDMTKIEEHQKKYSKEVKEKYGNTSAYKESNEKTSKYTKEDWNNIMKDWDEIYKKLVNLMDRDPGHKEVQEAVHDFRNHISKNFYNCTPEIFRGLGDLYINDERFTSNIDKYKVGLSKFLREAINVYCDNIKE</sequence>
<dbReference type="Pfam" id="PF13411">
    <property type="entry name" value="MerR_1"/>
    <property type="match status" value="1"/>
</dbReference>
<evidence type="ECO:0000259" key="5">
    <source>
        <dbReference type="PROSITE" id="PS50937"/>
    </source>
</evidence>
<protein>
    <submittedName>
        <fullName evidence="6">MerR family transcriptional regulator</fullName>
    </submittedName>
</protein>